<organism evidence="2 3">
    <name type="scientific">Paramecium sonneborni</name>
    <dbReference type="NCBI Taxonomy" id="65129"/>
    <lineage>
        <taxon>Eukaryota</taxon>
        <taxon>Sar</taxon>
        <taxon>Alveolata</taxon>
        <taxon>Ciliophora</taxon>
        <taxon>Intramacronucleata</taxon>
        <taxon>Oligohymenophorea</taxon>
        <taxon>Peniculida</taxon>
        <taxon>Parameciidae</taxon>
        <taxon>Paramecium</taxon>
    </lineage>
</organism>
<accession>A0A8S1MUS2</accession>
<evidence type="ECO:0000313" key="2">
    <source>
        <dbReference type="EMBL" id="CAD8078654.1"/>
    </source>
</evidence>
<proteinExistence type="predicted"/>
<dbReference type="OrthoDB" id="10471184at2759"/>
<gene>
    <name evidence="2" type="ORF">PSON_ATCC_30995.1.T0380036</name>
</gene>
<keyword evidence="1" id="KW-0175">Coiled coil</keyword>
<dbReference type="Proteomes" id="UP000692954">
    <property type="component" value="Unassembled WGS sequence"/>
</dbReference>
<reference evidence="2" key="1">
    <citation type="submission" date="2021-01" db="EMBL/GenBank/DDBJ databases">
        <authorList>
            <consortium name="Genoscope - CEA"/>
            <person name="William W."/>
        </authorList>
    </citation>
    <scope>NUCLEOTIDE SEQUENCE</scope>
</reference>
<name>A0A8S1MUS2_9CILI</name>
<evidence type="ECO:0000256" key="1">
    <source>
        <dbReference type="SAM" id="Coils"/>
    </source>
</evidence>
<dbReference type="AlphaFoldDB" id="A0A8S1MUS2"/>
<feature type="coiled-coil region" evidence="1">
    <location>
        <begin position="141"/>
        <end position="168"/>
    </location>
</feature>
<dbReference type="EMBL" id="CAJJDN010000038">
    <property type="protein sequence ID" value="CAD8078654.1"/>
    <property type="molecule type" value="Genomic_DNA"/>
</dbReference>
<keyword evidence="3" id="KW-1185">Reference proteome</keyword>
<evidence type="ECO:0000313" key="3">
    <source>
        <dbReference type="Proteomes" id="UP000692954"/>
    </source>
</evidence>
<sequence length="225" mass="26986">MQDPYHDQYSQQIEQLFNRLRFELKKKQDGQKEQVDANSQKIEELEKIIFQLKIDNQKKQSQINELLDAQKKFTNDIIKLQKILNTMGKSLPVDPQTNQIITLQSYQQSQMEIDVNKSINQKIQKEIIERFNLIKEVFLKKSEFLISSRKLEEQIEKLQIQLNSQADNLQYRGYYHQENQNMSNKYQILGQQMHQNDIKQQTFQNYLESKGQTVILEKQFQQKQN</sequence>
<protein>
    <submittedName>
        <fullName evidence="2">Uncharacterized protein</fullName>
    </submittedName>
</protein>
<comment type="caution">
    <text evidence="2">The sequence shown here is derived from an EMBL/GenBank/DDBJ whole genome shotgun (WGS) entry which is preliminary data.</text>
</comment>